<dbReference type="GO" id="GO:0000026">
    <property type="term" value="F:alpha-1,2-mannosyltransferase activity"/>
    <property type="evidence" value="ECO:0007669"/>
    <property type="project" value="TreeGrafter"/>
</dbReference>
<dbReference type="OrthoDB" id="430354at2759"/>
<evidence type="ECO:0000256" key="1">
    <source>
        <dbReference type="ARBA" id="ARBA00004394"/>
    </source>
</evidence>
<feature type="transmembrane region" description="Helical" evidence="12">
    <location>
        <begin position="87"/>
        <end position="114"/>
    </location>
</feature>
<keyword evidence="7 12" id="KW-1133">Transmembrane helix</keyword>
<evidence type="ECO:0000256" key="2">
    <source>
        <dbReference type="ARBA" id="ARBA00004606"/>
    </source>
</evidence>
<protein>
    <submittedName>
        <fullName evidence="15">Uncharacterized protein</fullName>
    </submittedName>
</protein>
<dbReference type="SUPFAM" id="SSF53448">
    <property type="entry name" value="Nucleotide-diphospho-sugar transferases"/>
    <property type="match status" value="1"/>
</dbReference>
<evidence type="ECO:0000256" key="3">
    <source>
        <dbReference type="ARBA" id="ARBA00009105"/>
    </source>
</evidence>
<dbReference type="GO" id="GO:0046354">
    <property type="term" value="P:mannan biosynthetic process"/>
    <property type="evidence" value="ECO:0007669"/>
    <property type="project" value="TreeGrafter"/>
</dbReference>
<dbReference type="Proteomes" id="UP000663877">
    <property type="component" value="Unassembled WGS sequence"/>
</dbReference>
<keyword evidence="16" id="KW-1185">Reference proteome</keyword>
<evidence type="ECO:0000256" key="11">
    <source>
        <dbReference type="SAM" id="MobiDB-lite"/>
    </source>
</evidence>
<keyword evidence="6" id="KW-0735">Signal-anchor</keyword>
<evidence type="ECO:0000313" key="14">
    <source>
        <dbReference type="EMBL" id="CAF1053302.1"/>
    </source>
</evidence>
<evidence type="ECO:0000256" key="8">
    <source>
        <dbReference type="ARBA" id="ARBA00023034"/>
    </source>
</evidence>
<dbReference type="InterPro" id="IPR029044">
    <property type="entry name" value="Nucleotide-diphossugar_trans"/>
</dbReference>
<keyword evidence="4" id="KW-0808">Transferase</keyword>
<gene>
    <name evidence="13" type="ORF">BJG266_LOCUS18323</name>
    <name evidence="14" type="ORF">QVE165_LOCUS17740</name>
    <name evidence="15" type="ORF">QVE165_LOCUS21369</name>
</gene>
<dbReference type="EMBL" id="CAJNOM010000103">
    <property type="protein sequence ID" value="CAF1053302.1"/>
    <property type="molecule type" value="Genomic_DNA"/>
</dbReference>
<evidence type="ECO:0000313" key="13">
    <source>
        <dbReference type="EMBL" id="CAF1045703.1"/>
    </source>
</evidence>
<dbReference type="Pfam" id="PF11051">
    <property type="entry name" value="Mannosyl_trans3"/>
    <property type="match status" value="2"/>
</dbReference>
<dbReference type="GO" id="GO:0000139">
    <property type="term" value="C:Golgi membrane"/>
    <property type="evidence" value="ECO:0007669"/>
    <property type="project" value="UniProtKB-SubCell"/>
</dbReference>
<evidence type="ECO:0000256" key="7">
    <source>
        <dbReference type="ARBA" id="ARBA00022989"/>
    </source>
</evidence>
<evidence type="ECO:0000256" key="10">
    <source>
        <dbReference type="ARBA" id="ARBA00037847"/>
    </source>
</evidence>
<keyword evidence="8" id="KW-0333">Golgi apparatus</keyword>
<evidence type="ECO:0000256" key="5">
    <source>
        <dbReference type="ARBA" id="ARBA00022692"/>
    </source>
</evidence>
<feature type="transmembrane region" description="Helical" evidence="12">
    <location>
        <begin position="188"/>
        <end position="208"/>
    </location>
</feature>
<feature type="transmembrane region" description="Helical" evidence="12">
    <location>
        <begin position="241"/>
        <end position="264"/>
    </location>
</feature>
<feature type="transmembrane region" description="Helical" evidence="12">
    <location>
        <begin position="215"/>
        <end position="235"/>
    </location>
</feature>
<dbReference type="InterPro" id="IPR022751">
    <property type="entry name" value="Alpha_mannosyltransferase"/>
</dbReference>
<name>A0A814QH55_9BILA</name>
<accession>A0A814QH55</accession>
<dbReference type="Proteomes" id="UP000663832">
    <property type="component" value="Unassembled WGS sequence"/>
</dbReference>
<feature type="region of interest" description="Disordered" evidence="11">
    <location>
        <begin position="271"/>
        <end position="291"/>
    </location>
</feature>
<keyword evidence="5 12" id="KW-0812">Transmembrane</keyword>
<dbReference type="EMBL" id="CAJNOM010000137">
    <property type="protein sequence ID" value="CAF1120534.1"/>
    <property type="molecule type" value="Genomic_DNA"/>
</dbReference>
<evidence type="ECO:0000256" key="4">
    <source>
        <dbReference type="ARBA" id="ARBA00022679"/>
    </source>
</evidence>
<comment type="caution">
    <text evidence="15">The sequence shown here is derived from an EMBL/GenBank/DDBJ whole genome shotgun (WGS) entry which is preliminary data.</text>
</comment>
<comment type="similarity">
    <text evidence="3">Belongs to the MNN1/MNT family.</text>
</comment>
<organism evidence="15 16">
    <name type="scientific">Adineta steineri</name>
    <dbReference type="NCBI Taxonomy" id="433720"/>
    <lineage>
        <taxon>Eukaryota</taxon>
        <taxon>Metazoa</taxon>
        <taxon>Spiralia</taxon>
        <taxon>Gnathifera</taxon>
        <taxon>Rotifera</taxon>
        <taxon>Eurotatoria</taxon>
        <taxon>Bdelloidea</taxon>
        <taxon>Adinetida</taxon>
        <taxon>Adinetidae</taxon>
        <taxon>Adineta</taxon>
    </lineage>
</organism>
<evidence type="ECO:0000313" key="16">
    <source>
        <dbReference type="Proteomes" id="UP000663832"/>
    </source>
</evidence>
<feature type="region of interest" description="Disordered" evidence="11">
    <location>
        <begin position="52"/>
        <end position="74"/>
    </location>
</feature>
<evidence type="ECO:0000256" key="12">
    <source>
        <dbReference type="SAM" id="Phobius"/>
    </source>
</evidence>
<evidence type="ECO:0000313" key="15">
    <source>
        <dbReference type="EMBL" id="CAF1120534.1"/>
    </source>
</evidence>
<dbReference type="PANTHER" id="PTHR31646:SF1">
    <property type="entry name" value="ALPHA-1,2-MANNOSYLTRANSFERASE MNN2"/>
    <property type="match status" value="1"/>
</dbReference>
<dbReference type="AlphaFoldDB" id="A0A814QH55"/>
<sequence length="747" mass="84139">MEWTYLTYTIADYGISIGLVLVCIIGVFVTFFNSKAGQEFIVERVIGVNPSKAHGHGHDHGNDDGQNNTDNDPTLQQSYAQMKEKSIFYIGIFCCLLGGMTLSITAVLIFQGAFLASDRILPGDDCPEYKRDCFIFGASGIVPIKNNVSFYCEPLIKAEFGENITNPTAWCFGWIIAEQTTKSVLDQLGIAIALIGFFTTMLAVVIYLGKCKKTVVLSIIFIVSCGGAIIGLLVTKTSFAPLTYAILALGVVLGIFGIVLFVILPPKPVKKKRNEGKVAPNTNRPGADADSNLSYQMQPGPTYAKPAFGPAKVVPNCSGGSLATHQSKLVNKIVRKEELGYIPCTSDAGNSPFATHREKWLLSNKSIVEAQLKLKSFVASIPSYPTHKYSGSGIVSSAHNGYDSCKRLVSSLKILRWLSCKLPIEIFSFRGELTPHQILMLTEIPDVKSVIIDDKESLTDRGHSQYAIKPLAILKSRFEHVLWLDSDNIPVRDPTYLFDLPQYKYLTAIFWPDFWFTSIDNPVWRILNIPCRIQDYEQESGQILINKKSAWKPLNMALYMTTDKLFQTLLYGDKDTFRLSWRALNVSFYFVRKYLAIGGFEYIRKGEQDNRLSNTPLRFCGHTMIQHDPNGTILFLHMNLLKGYFYMKFPHNPQYPQLLNTSNPWRIIRQYSETKPRLRAILENRDGFGCTDLSKGEHEYYSPIIDVDYHSIVSANLTAKYFEFLNMNSQLFPEPSAIQVIDRNWTQ</sequence>
<comment type="subcellular location">
    <subcellularLocation>
        <location evidence="10">Endomembrane system</location>
        <topology evidence="10">Single-pass membrane protein</topology>
    </subcellularLocation>
    <subcellularLocation>
        <location evidence="1">Golgi apparatus membrane</location>
    </subcellularLocation>
    <subcellularLocation>
        <location evidence="2">Membrane</location>
        <topology evidence="2">Single-pass type II membrane protein</topology>
    </subcellularLocation>
</comment>
<feature type="transmembrane region" description="Helical" evidence="12">
    <location>
        <begin position="13"/>
        <end position="32"/>
    </location>
</feature>
<evidence type="ECO:0000256" key="9">
    <source>
        <dbReference type="ARBA" id="ARBA00023136"/>
    </source>
</evidence>
<dbReference type="EMBL" id="CAJNOI010000093">
    <property type="protein sequence ID" value="CAF1045703.1"/>
    <property type="molecule type" value="Genomic_DNA"/>
</dbReference>
<dbReference type="PANTHER" id="PTHR31646">
    <property type="entry name" value="ALPHA-1,2-MANNOSYLTRANSFERASE MNN2"/>
    <property type="match status" value="1"/>
</dbReference>
<keyword evidence="9 12" id="KW-0472">Membrane</keyword>
<proteinExistence type="inferred from homology"/>
<reference evidence="15" key="1">
    <citation type="submission" date="2021-02" db="EMBL/GenBank/DDBJ databases">
        <authorList>
            <person name="Nowell W R."/>
        </authorList>
    </citation>
    <scope>NUCLEOTIDE SEQUENCE</scope>
</reference>
<evidence type="ECO:0000256" key="6">
    <source>
        <dbReference type="ARBA" id="ARBA00022968"/>
    </source>
</evidence>